<sequence length="116" mass="12720">MSLCETTDLGMRLSAVSVDFKKYPDIVSLPEGGLSALMLIQSPKLKGCAMCILWDTDVTLEGEIRPKVELLMKMPDEAMRMDSNDTVGNAPKYFQNLLHAVGAETAIECIIKTVLV</sequence>
<comment type="caution">
    <text evidence="1">The sequence shown here is derived from an EMBL/GenBank/DDBJ whole genome shotgun (WGS) entry which is preliminary data.</text>
</comment>
<dbReference type="PANTHER" id="PTHR28577:SF1">
    <property type="entry name" value="CENTROMERE PROTEIN P"/>
    <property type="match status" value="1"/>
</dbReference>
<dbReference type="AlphaFoldDB" id="A0ABD1JXC8"/>
<dbReference type="Pfam" id="PF13096">
    <property type="entry name" value="CENP-P"/>
    <property type="match status" value="1"/>
</dbReference>
<evidence type="ECO:0000313" key="1">
    <source>
        <dbReference type="EMBL" id="KAL2091520.1"/>
    </source>
</evidence>
<organism evidence="1 2">
    <name type="scientific">Coilia grayii</name>
    <name type="common">Gray's grenadier anchovy</name>
    <dbReference type="NCBI Taxonomy" id="363190"/>
    <lineage>
        <taxon>Eukaryota</taxon>
        <taxon>Metazoa</taxon>
        <taxon>Chordata</taxon>
        <taxon>Craniata</taxon>
        <taxon>Vertebrata</taxon>
        <taxon>Euteleostomi</taxon>
        <taxon>Actinopterygii</taxon>
        <taxon>Neopterygii</taxon>
        <taxon>Teleostei</taxon>
        <taxon>Clupei</taxon>
        <taxon>Clupeiformes</taxon>
        <taxon>Clupeoidei</taxon>
        <taxon>Engraulidae</taxon>
        <taxon>Coilinae</taxon>
        <taxon>Coilia</taxon>
    </lineage>
</organism>
<gene>
    <name evidence="1" type="ORF">ACEWY4_013783</name>
</gene>
<dbReference type="Proteomes" id="UP001591681">
    <property type="component" value="Unassembled WGS sequence"/>
</dbReference>
<dbReference type="EMBL" id="JBHFQA010000011">
    <property type="protein sequence ID" value="KAL2091520.1"/>
    <property type="molecule type" value="Genomic_DNA"/>
</dbReference>
<evidence type="ECO:0000313" key="2">
    <source>
        <dbReference type="Proteomes" id="UP001591681"/>
    </source>
</evidence>
<dbReference type="InterPro" id="IPR027801">
    <property type="entry name" value="CENP-P"/>
</dbReference>
<proteinExistence type="predicted"/>
<protein>
    <submittedName>
        <fullName evidence="1">Uncharacterized protein</fullName>
    </submittedName>
</protein>
<accession>A0ABD1JXC8</accession>
<reference evidence="1 2" key="1">
    <citation type="submission" date="2024-09" db="EMBL/GenBank/DDBJ databases">
        <title>A chromosome-level genome assembly of Gray's grenadier anchovy, Coilia grayii.</title>
        <authorList>
            <person name="Fu Z."/>
        </authorList>
    </citation>
    <scope>NUCLEOTIDE SEQUENCE [LARGE SCALE GENOMIC DNA]</scope>
    <source>
        <strain evidence="1">G4</strain>
        <tissue evidence="1">Muscle</tissue>
    </source>
</reference>
<dbReference type="PANTHER" id="PTHR28577">
    <property type="entry name" value="CENTROMERE PROTEIN P"/>
    <property type="match status" value="1"/>
</dbReference>
<keyword evidence="2" id="KW-1185">Reference proteome</keyword>
<name>A0ABD1JXC8_9TELE</name>